<feature type="signal peptide" evidence="1">
    <location>
        <begin position="1"/>
        <end position="16"/>
    </location>
</feature>
<dbReference type="InterPro" id="IPR024079">
    <property type="entry name" value="MetalloPept_cat_dom_sf"/>
</dbReference>
<dbReference type="EMBL" id="JABEYC010000097">
    <property type="protein sequence ID" value="KAF4982800.1"/>
    <property type="molecule type" value="Genomic_DNA"/>
</dbReference>
<evidence type="ECO:0008006" key="4">
    <source>
        <dbReference type="Google" id="ProtNLM"/>
    </source>
</evidence>
<dbReference type="GO" id="GO:0008237">
    <property type="term" value="F:metallopeptidase activity"/>
    <property type="evidence" value="ECO:0007669"/>
    <property type="project" value="InterPro"/>
</dbReference>
<dbReference type="Proteomes" id="UP000635477">
    <property type="component" value="Unassembled WGS sequence"/>
</dbReference>
<reference evidence="2" key="1">
    <citation type="journal article" date="2020" name="BMC Genomics">
        <title>Correction to: Identification and distribution of gene clusters required for synthesis of sphingolipid metabolism inhibitors in diverse species of the filamentous fungus Fusarium.</title>
        <authorList>
            <person name="Kim H.S."/>
            <person name="Lohmar J.M."/>
            <person name="Busman M."/>
            <person name="Brown D.W."/>
            <person name="Naumann T.A."/>
            <person name="Divon H.H."/>
            <person name="Lysoe E."/>
            <person name="Uhlig S."/>
            <person name="Proctor R.H."/>
        </authorList>
    </citation>
    <scope>NUCLEOTIDE SEQUENCE</scope>
    <source>
        <strain evidence="2">NRRL 22465</strain>
    </source>
</reference>
<evidence type="ECO:0000256" key="1">
    <source>
        <dbReference type="SAM" id="SignalP"/>
    </source>
</evidence>
<dbReference type="OrthoDB" id="5039373at2759"/>
<evidence type="ECO:0000313" key="2">
    <source>
        <dbReference type="EMBL" id="KAF4982800.1"/>
    </source>
</evidence>
<accession>A0A8H4XPP9</accession>
<name>A0A8H4XPP9_9HYPO</name>
<sequence>MRPSLIVGLFAGLGSAANINIWDVDSSCDPHIAALQKAYDDAADMASKAQRDLRFVQQARPKYSRTRANINEIREWDRIARAVTNMFGFEVNKAGHDPNDPDMADVLYVFDRMNTALQGNQNVPQGGYSGQHQQALLMCDTTPWDWIGRNDPDPLNPGLSLVASKPQDLGTGPGAWYYKERYISNGNPNSISICRPGVFAVTMTRWDLLTFCPFSFQGNLPGTIGPVDGRAGAAVGNTLDQYGAFSLSRVMIHELAHWYGAGGRGTDNDRKVTDKQAVGKNGDLIWYNTQTKKYQTAKDDGVLKATAYAYSWVSKLAKINQPPNDANSGPRQAIFNAESYAYFGMMAYMDSFDWADDGKAKDIQNPLVPSNP</sequence>
<dbReference type="Gene3D" id="3.40.390.10">
    <property type="entry name" value="Collagenase (Catalytic Domain)"/>
    <property type="match status" value="1"/>
</dbReference>
<keyword evidence="1" id="KW-0732">Signal</keyword>
<feature type="chain" id="PRO_5034884101" description="Metalloprotease" evidence="1">
    <location>
        <begin position="17"/>
        <end position="372"/>
    </location>
</feature>
<comment type="caution">
    <text evidence="2">The sequence shown here is derived from an EMBL/GenBank/DDBJ whole genome shotgun (WGS) entry which is preliminary data.</text>
</comment>
<proteinExistence type="predicted"/>
<dbReference type="SUPFAM" id="SSF55486">
    <property type="entry name" value="Metalloproteases ('zincins'), catalytic domain"/>
    <property type="match status" value="1"/>
</dbReference>
<dbReference type="AlphaFoldDB" id="A0A8H4XPP9"/>
<gene>
    <name evidence="2" type="ORF">FZEAL_1652</name>
</gene>
<organism evidence="2 3">
    <name type="scientific">Fusarium zealandicum</name>
    <dbReference type="NCBI Taxonomy" id="1053134"/>
    <lineage>
        <taxon>Eukaryota</taxon>
        <taxon>Fungi</taxon>
        <taxon>Dikarya</taxon>
        <taxon>Ascomycota</taxon>
        <taxon>Pezizomycotina</taxon>
        <taxon>Sordariomycetes</taxon>
        <taxon>Hypocreomycetidae</taxon>
        <taxon>Hypocreales</taxon>
        <taxon>Nectriaceae</taxon>
        <taxon>Fusarium</taxon>
        <taxon>Fusarium staphyleae species complex</taxon>
    </lineage>
</organism>
<keyword evidence="3" id="KW-1185">Reference proteome</keyword>
<protein>
    <recommendedName>
        <fullName evidence="4">Metalloprotease</fullName>
    </recommendedName>
</protein>
<reference evidence="2" key="2">
    <citation type="submission" date="2020-05" db="EMBL/GenBank/DDBJ databases">
        <authorList>
            <person name="Kim H.-S."/>
            <person name="Proctor R.H."/>
            <person name="Brown D.W."/>
        </authorList>
    </citation>
    <scope>NUCLEOTIDE SEQUENCE</scope>
    <source>
        <strain evidence="2">NRRL 22465</strain>
    </source>
</reference>
<evidence type="ECO:0000313" key="3">
    <source>
        <dbReference type="Proteomes" id="UP000635477"/>
    </source>
</evidence>